<reference evidence="1 2" key="1">
    <citation type="submission" date="2020-03" db="EMBL/GenBank/DDBJ databases">
        <title>Assessment of the enzymatic potential of alkaline-tolerant lipase obtained from Bacillus luteus H11 (technogenic soil) for the bioremediation of saline soils contaminated with petroleum substances.</title>
        <authorList>
            <person name="Kalwasinska A."/>
        </authorList>
    </citation>
    <scope>NUCLEOTIDE SEQUENCE [LARGE SCALE GENOMIC DNA]</scope>
    <source>
        <strain evidence="1 2">H11</strain>
    </source>
</reference>
<dbReference type="Proteomes" id="UP000752012">
    <property type="component" value="Unassembled WGS sequence"/>
</dbReference>
<comment type="caution">
    <text evidence="1">The sequence shown here is derived from an EMBL/GenBank/DDBJ whole genome shotgun (WGS) entry which is preliminary data.</text>
</comment>
<keyword evidence="2" id="KW-1185">Reference proteome</keyword>
<dbReference type="EMBL" id="JAATHJ010000006">
    <property type="protein sequence ID" value="NJP37159.1"/>
    <property type="molecule type" value="Genomic_DNA"/>
</dbReference>
<sequence>MKKITVTREQQDRVTKWKNSTPGTLTDIPRMRIYGAVYEINKCLEDMTDDQIAAAWLGVADIEPEPVEPWEAYKAVWEGKKIKSKSNVTGEAFYEFKNMHSMISNFIPENIEIHNRKFYILEDE</sequence>
<organism evidence="1 2">
    <name type="scientific">Alkalicoccus luteus</name>
    <dbReference type="NCBI Taxonomy" id="1237094"/>
    <lineage>
        <taxon>Bacteria</taxon>
        <taxon>Bacillati</taxon>
        <taxon>Bacillota</taxon>
        <taxon>Bacilli</taxon>
        <taxon>Bacillales</taxon>
        <taxon>Bacillaceae</taxon>
        <taxon>Alkalicoccus</taxon>
    </lineage>
</organism>
<dbReference type="AlphaFoldDB" id="A0A969PTB1"/>
<dbReference type="RefSeq" id="WP_168005499.1">
    <property type="nucleotide sequence ID" value="NZ_JAATHJ010000006.1"/>
</dbReference>
<protein>
    <submittedName>
        <fullName evidence="1">Uncharacterized protein</fullName>
    </submittedName>
</protein>
<evidence type="ECO:0000313" key="1">
    <source>
        <dbReference type="EMBL" id="NJP37159.1"/>
    </source>
</evidence>
<evidence type="ECO:0000313" key="2">
    <source>
        <dbReference type="Proteomes" id="UP000752012"/>
    </source>
</evidence>
<proteinExistence type="predicted"/>
<gene>
    <name evidence="1" type="ORF">HCN83_06100</name>
</gene>
<accession>A0A969PTB1</accession>
<name>A0A969PTB1_9BACI</name>